<dbReference type="SUPFAM" id="SSF52343">
    <property type="entry name" value="Ferredoxin reductase-like, C-terminal NADP-linked domain"/>
    <property type="match status" value="1"/>
</dbReference>
<dbReference type="Gene3D" id="3.10.20.30">
    <property type="match status" value="1"/>
</dbReference>
<dbReference type="InterPro" id="IPR036010">
    <property type="entry name" value="2Fe-2S_ferredoxin-like_sf"/>
</dbReference>
<evidence type="ECO:0000256" key="3">
    <source>
        <dbReference type="ARBA" id="ARBA00022714"/>
    </source>
</evidence>
<organism evidence="14 15">
    <name type="scientific">Undibacterium flavidum</name>
    <dbReference type="NCBI Taxonomy" id="2762297"/>
    <lineage>
        <taxon>Bacteria</taxon>
        <taxon>Pseudomonadati</taxon>
        <taxon>Pseudomonadota</taxon>
        <taxon>Betaproteobacteria</taxon>
        <taxon>Burkholderiales</taxon>
        <taxon>Oxalobacteraceae</taxon>
        <taxon>Undibacterium</taxon>
    </lineage>
</organism>
<keyword evidence="15" id="KW-1185">Reference proteome</keyword>
<dbReference type="PROSITE" id="PS51384">
    <property type="entry name" value="FAD_FR"/>
    <property type="match status" value="1"/>
</dbReference>
<evidence type="ECO:0000313" key="14">
    <source>
        <dbReference type="EMBL" id="MBC3872604.1"/>
    </source>
</evidence>
<dbReference type="SUPFAM" id="SSF54292">
    <property type="entry name" value="2Fe-2S ferredoxin-like"/>
    <property type="match status" value="1"/>
</dbReference>
<dbReference type="CDD" id="cd06215">
    <property type="entry name" value="FNR_iron_sulfur_binding_1"/>
    <property type="match status" value="1"/>
</dbReference>
<feature type="domain" description="FAD-binding FR-type" evidence="13">
    <location>
        <begin position="223"/>
        <end position="326"/>
    </location>
</feature>
<evidence type="ECO:0000256" key="2">
    <source>
        <dbReference type="ARBA" id="ARBA00022630"/>
    </source>
</evidence>
<dbReference type="RefSeq" id="WP_186940591.1">
    <property type="nucleotide sequence ID" value="NZ_JACOGA010000002.1"/>
</dbReference>
<dbReference type="PANTHER" id="PTHR47354">
    <property type="entry name" value="NADH OXIDOREDUCTASE HCR"/>
    <property type="match status" value="1"/>
</dbReference>
<gene>
    <name evidence="14" type="ORF">H8K55_03305</name>
</gene>
<evidence type="ECO:0000259" key="13">
    <source>
        <dbReference type="PROSITE" id="PS51384"/>
    </source>
</evidence>
<dbReference type="InterPro" id="IPR001041">
    <property type="entry name" value="2Fe-2S_ferredoxin-type"/>
</dbReference>
<dbReference type="InterPro" id="IPR001433">
    <property type="entry name" value="OxRdtase_FAD/NAD-bd"/>
</dbReference>
<evidence type="ECO:0000256" key="5">
    <source>
        <dbReference type="ARBA" id="ARBA00022827"/>
    </source>
</evidence>
<dbReference type="Gene3D" id="2.40.30.10">
    <property type="entry name" value="Translation factors"/>
    <property type="match status" value="1"/>
</dbReference>
<dbReference type="Pfam" id="PF00111">
    <property type="entry name" value="Fer2"/>
    <property type="match status" value="1"/>
</dbReference>
<evidence type="ECO:0000256" key="9">
    <source>
        <dbReference type="ARBA" id="ARBA00034078"/>
    </source>
</evidence>
<sequence>MNQKNIDQRIARLLFVIFIYINDVEDQLSVTDLQRLNQLLDHPDKHAALHLTNALKEFQHHYPDFWQAYQNKDLQRQLTSVEALLQDCLHALGKKQGLQLLADLAKFTTTISTSPNILSLGFKKVPAARLHAIQEIQQLLAKQSHVHQDQHDAIKTTPPSQDTIGISPLGAKQTQQNPSISDAQATSNQLSNEFPNKFVAHPKICEIWPAAGLTVHEEYAWQRGKLRVRCVAVTPETHDVKTFSFVAQPGKLHLYKPGQFLSLELSIEGKTVRRSYTISSSPSRPHLLQITVKRVNDGLVSNWLHAHLQVGMEISISGPHGEFNLFDTPNEKLLLISAGSGITPVMSMLRWLADTQSTADIVFITYIRTPADAIFEQELRFLASRLEPRLQLIIMPKTVAPGQIWQGPVGGFSMDTIKALVTDFREREVFVCGPGGFMDILRNKLESEGHPPQHYHQESFGTPLSSRQASLVTDMSIPIAMPTTAPTKEIQLTAPTSHITTTQKSEASDSLVTFSKSGKTLKCASNEYLLDIAEADHIPIESSCRAGHCGTCKVRKLEGKVDMEGQQALSEADIADGYVLCCIGKPMSAKVVLEI</sequence>
<reference evidence="14 15" key="1">
    <citation type="submission" date="2020-08" db="EMBL/GenBank/DDBJ databases">
        <title>Novel species isolated from subtropical streams in China.</title>
        <authorList>
            <person name="Lu H."/>
        </authorList>
    </citation>
    <scope>NUCLEOTIDE SEQUENCE [LARGE SCALE GENOMIC DNA]</scope>
    <source>
        <strain evidence="14 15">LX15W</strain>
    </source>
</reference>
<dbReference type="SUPFAM" id="SSF63380">
    <property type="entry name" value="Riboflavin synthase domain-like"/>
    <property type="match status" value="1"/>
</dbReference>
<keyword evidence="6" id="KW-0560">Oxidoreductase</keyword>
<dbReference type="Gene3D" id="3.40.50.80">
    <property type="entry name" value="Nucleotide-binding domain of ferredoxin-NADP reductase (FNR) module"/>
    <property type="match status" value="1"/>
</dbReference>
<evidence type="ECO:0000256" key="11">
    <source>
        <dbReference type="SAM" id="MobiDB-lite"/>
    </source>
</evidence>
<comment type="cofactor">
    <cofactor evidence="9">
        <name>[2Fe-2S] cluster</name>
        <dbReference type="ChEBI" id="CHEBI:190135"/>
    </cofactor>
</comment>
<comment type="caution">
    <text evidence="14">The sequence shown here is derived from an EMBL/GenBank/DDBJ whole genome shotgun (WGS) entry which is preliminary data.</text>
</comment>
<evidence type="ECO:0000256" key="10">
    <source>
        <dbReference type="ARBA" id="ARBA00061434"/>
    </source>
</evidence>
<dbReference type="PRINTS" id="PR00410">
    <property type="entry name" value="PHEHYDRXLASE"/>
</dbReference>
<dbReference type="EMBL" id="JACOGA010000002">
    <property type="protein sequence ID" value="MBC3872604.1"/>
    <property type="molecule type" value="Genomic_DNA"/>
</dbReference>
<dbReference type="InterPro" id="IPR039261">
    <property type="entry name" value="FNR_nucleotide-bd"/>
</dbReference>
<dbReference type="PROSITE" id="PS51085">
    <property type="entry name" value="2FE2S_FER_2"/>
    <property type="match status" value="1"/>
</dbReference>
<evidence type="ECO:0000256" key="8">
    <source>
        <dbReference type="ARBA" id="ARBA00023014"/>
    </source>
</evidence>
<evidence type="ECO:0000313" key="15">
    <source>
        <dbReference type="Proteomes" id="UP000624279"/>
    </source>
</evidence>
<dbReference type="InterPro" id="IPR017938">
    <property type="entry name" value="Riboflavin_synthase-like_b-brl"/>
</dbReference>
<accession>A0ABR6Y8V9</accession>
<comment type="similarity">
    <text evidence="10">In the N-terminal section; belongs to the FAD-binding oxidoreductase type 6 family.</text>
</comment>
<dbReference type="CDD" id="cd00207">
    <property type="entry name" value="fer2"/>
    <property type="match status" value="1"/>
</dbReference>
<feature type="domain" description="2Fe-2S ferredoxin-type" evidence="12">
    <location>
        <begin position="510"/>
        <end position="595"/>
    </location>
</feature>
<keyword evidence="3" id="KW-0001">2Fe-2S</keyword>
<protein>
    <submittedName>
        <fullName evidence="14">2Fe-2S iron-sulfur cluster binding domain-containing protein</fullName>
    </submittedName>
</protein>
<dbReference type="InterPro" id="IPR006058">
    <property type="entry name" value="2Fe2S_fd_BS"/>
</dbReference>
<evidence type="ECO:0000256" key="4">
    <source>
        <dbReference type="ARBA" id="ARBA00022723"/>
    </source>
</evidence>
<keyword evidence="5" id="KW-0274">FAD</keyword>
<evidence type="ECO:0000259" key="12">
    <source>
        <dbReference type="PROSITE" id="PS51085"/>
    </source>
</evidence>
<keyword evidence="8" id="KW-0411">Iron-sulfur</keyword>
<dbReference type="InterPro" id="IPR012675">
    <property type="entry name" value="Beta-grasp_dom_sf"/>
</dbReference>
<comment type="cofactor">
    <cofactor evidence="1">
        <name>FAD</name>
        <dbReference type="ChEBI" id="CHEBI:57692"/>
    </cofactor>
</comment>
<dbReference type="PRINTS" id="PR00371">
    <property type="entry name" value="FPNCR"/>
</dbReference>
<dbReference type="Pfam" id="PF00970">
    <property type="entry name" value="FAD_binding_6"/>
    <property type="match status" value="1"/>
</dbReference>
<feature type="compositionally biased region" description="Polar residues" evidence="11">
    <location>
        <begin position="172"/>
        <end position="184"/>
    </location>
</feature>
<dbReference type="InterPro" id="IPR050415">
    <property type="entry name" value="MRET"/>
</dbReference>
<keyword evidence="7" id="KW-0408">Iron</keyword>
<keyword evidence="4" id="KW-0479">Metal-binding</keyword>
<dbReference type="InterPro" id="IPR008333">
    <property type="entry name" value="Cbr1-like_FAD-bd_dom"/>
</dbReference>
<evidence type="ECO:0000256" key="7">
    <source>
        <dbReference type="ARBA" id="ARBA00023004"/>
    </source>
</evidence>
<feature type="region of interest" description="Disordered" evidence="11">
    <location>
        <begin position="147"/>
        <end position="184"/>
    </location>
</feature>
<evidence type="ECO:0000256" key="1">
    <source>
        <dbReference type="ARBA" id="ARBA00001974"/>
    </source>
</evidence>
<dbReference type="InterPro" id="IPR017927">
    <property type="entry name" value="FAD-bd_FR_type"/>
</dbReference>
<evidence type="ECO:0000256" key="6">
    <source>
        <dbReference type="ARBA" id="ARBA00023002"/>
    </source>
</evidence>
<dbReference type="Proteomes" id="UP000624279">
    <property type="component" value="Unassembled WGS sequence"/>
</dbReference>
<dbReference type="PANTHER" id="PTHR47354:SF6">
    <property type="entry name" value="NADH OXIDOREDUCTASE HCR"/>
    <property type="match status" value="1"/>
</dbReference>
<dbReference type="InterPro" id="IPR001709">
    <property type="entry name" value="Flavoprot_Pyr_Nucl_cyt_Rdtase"/>
</dbReference>
<name>A0ABR6Y8V9_9BURK</name>
<proteinExistence type="inferred from homology"/>
<dbReference type="PROSITE" id="PS00197">
    <property type="entry name" value="2FE2S_FER_1"/>
    <property type="match status" value="1"/>
</dbReference>
<keyword evidence="2" id="KW-0285">Flavoprotein</keyword>
<dbReference type="Pfam" id="PF00175">
    <property type="entry name" value="NAD_binding_1"/>
    <property type="match status" value="1"/>
</dbReference>